<keyword evidence="5" id="KW-0963">Cytoplasm</keyword>
<keyword evidence="3 5" id="KW-0547">Nucleotide-binding</keyword>
<organism evidence="8 9">
    <name type="scientific">Alienimonas californiensis</name>
    <dbReference type="NCBI Taxonomy" id="2527989"/>
    <lineage>
        <taxon>Bacteria</taxon>
        <taxon>Pseudomonadati</taxon>
        <taxon>Planctomycetota</taxon>
        <taxon>Planctomycetia</taxon>
        <taxon>Planctomycetales</taxon>
        <taxon>Planctomycetaceae</taxon>
        <taxon>Alienimonas</taxon>
    </lineage>
</organism>
<feature type="binding site" evidence="5">
    <location>
        <position position="149"/>
    </location>
    <ligand>
        <name>ATP</name>
        <dbReference type="ChEBI" id="CHEBI:30616"/>
    </ligand>
</feature>
<dbReference type="InterPro" id="IPR000850">
    <property type="entry name" value="Adenylat/UMP-CMP_kin"/>
</dbReference>
<feature type="binding site" evidence="5">
    <location>
        <position position="155"/>
    </location>
    <ligand>
        <name>AMP</name>
        <dbReference type="ChEBI" id="CHEBI:456215"/>
    </ligand>
</feature>
<evidence type="ECO:0000256" key="5">
    <source>
        <dbReference type="HAMAP-Rule" id="MF_00235"/>
    </source>
</evidence>
<dbReference type="GO" id="GO:0005524">
    <property type="term" value="F:ATP binding"/>
    <property type="evidence" value="ECO:0007669"/>
    <property type="project" value="UniProtKB-UniRule"/>
</dbReference>
<dbReference type="AlphaFoldDB" id="A0A517P7M4"/>
<gene>
    <name evidence="5 8" type="primary">adk</name>
    <name evidence="8" type="ORF">CA12_14660</name>
</gene>
<dbReference type="SUPFAM" id="SSF52540">
    <property type="entry name" value="P-loop containing nucleoside triphosphate hydrolases"/>
    <property type="match status" value="1"/>
</dbReference>
<dbReference type="Proteomes" id="UP000318741">
    <property type="component" value="Chromosome"/>
</dbReference>
<dbReference type="GO" id="GO:0004017">
    <property type="term" value="F:AMP kinase activity"/>
    <property type="evidence" value="ECO:0007669"/>
    <property type="project" value="UniProtKB-UniRule"/>
</dbReference>
<dbReference type="InterPro" id="IPR033690">
    <property type="entry name" value="Adenylat_kinase_CS"/>
</dbReference>
<dbReference type="Gene3D" id="3.40.50.300">
    <property type="entry name" value="P-loop containing nucleotide triphosphate hydrolases"/>
    <property type="match status" value="1"/>
</dbReference>
<feature type="binding site" evidence="5">
    <location>
        <begin position="76"/>
        <end position="78"/>
    </location>
    <ligand>
        <name>AMP</name>
        <dbReference type="ChEBI" id="CHEBI:456215"/>
    </ligand>
</feature>
<dbReference type="GO" id="GO:0044209">
    <property type="term" value="P:AMP salvage"/>
    <property type="evidence" value="ECO:0007669"/>
    <property type="project" value="UniProtKB-UniRule"/>
</dbReference>
<dbReference type="InterPro" id="IPR027417">
    <property type="entry name" value="P-loop_NTPase"/>
</dbReference>
<accession>A0A517P7M4</accession>
<evidence type="ECO:0000313" key="8">
    <source>
        <dbReference type="EMBL" id="QDT15381.1"/>
    </source>
</evidence>
<evidence type="ECO:0000256" key="3">
    <source>
        <dbReference type="ARBA" id="ARBA00022741"/>
    </source>
</evidence>
<keyword evidence="4 5" id="KW-0418">Kinase</keyword>
<dbReference type="PROSITE" id="PS00113">
    <property type="entry name" value="ADENYLATE_KINASE"/>
    <property type="match status" value="1"/>
</dbReference>
<feature type="binding site" evidence="5">
    <location>
        <position position="194"/>
    </location>
    <ligand>
        <name>ATP</name>
        <dbReference type="ChEBI" id="CHEBI:30616"/>
    </ligand>
</feature>
<dbReference type="EC" id="2.7.4.3" evidence="5 7"/>
<feature type="binding site" evidence="5">
    <location>
        <position position="118"/>
    </location>
    <ligand>
        <name>AMP</name>
        <dbReference type="ChEBI" id="CHEBI:456215"/>
    </ligand>
</feature>
<protein>
    <recommendedName>
        <fullName evidence="5 7">Adenylate kinase</fullName>
        <shortName evidence="5">AK</shortName>
        <ecNumber evidence="5 7">2.7.4.3</ecNumber>
    </recommendedName>
    <alternativeName>
        <fullName evidence="5">ATP-AMP transphosphorylase</fullName>
    </alternativeName>
    <alternativeName>
        <fullName evidence="5">ATP:AMP phosphotransferase</fullName>
    </alternativeName>
    <alternativeName>
        <fullName evidence="5">Adenylate monophosphate kinase</fullName>
    </alternativeName>
</protein>
<keyword evidence="5 7" id="KW-0067">ATP-binding</keyword>
<proteinExistence type="inferred from homology"/>
<comment type="pathway">
    <text evidence="5">Purine metabolism; AMP biosynthesis via salvage pathway; AMP from ADP: step 1/1.</text>
</comment>
<comment type="catalytic activity">
    <reaction evidence="5 7">
        <text>AMP + ATP = 2 ADP</text>
        <dbReference type="Rhea" id="RHEA:12973"/>
        <dbReference type="ChEBI" id="CHEBI:30616"/>
        <dbReference type="ChEBI" id="CHEBI:456215"/>
        <dbReference type="ChEBI" id="CHEBI:456216"/>
        <dbReference type="EC" id="2.7.4.3"/>
    </reaction>
</comment>
<comment type="subunit">
    <text evidence="5 7">Monomer.</text>
</comment>
<evidence type="ECO:0000256" key="6">
    <source>
        <dbReference type="RuleBase" id="RU003330"/>
    </source>
</evidence>
<comment type="similarity">
    <text evidence="5 6">Belongs to the adenylate kinase family.</text>
</comment>
<dbReference type="OrthoDB" id="9805030at2"/>
<keyword evidence="1 5" id="KW-0808">Transferase</keyword>
<feature type="binding site" evidence="5">
    <location>
        <position position="56"/>
    </location>
    <ligand>
        <name>AMP</name>
        <dbReference type="ChEBI" id="CHEBI:456215"/>
    </ligand>
</feature>
<dbReference type="EMBL" id="CP036265">
    <property type="protein sequence ID" value="QDT15381.1"/>
    <property type="molecule type" value="Genomic_DNA"/>
</dbReference>
<dbReference type="UniPathway" id="UPA00588">
    <property type="reaction ID" value="UER00649"/>
</dbReference>
<dbReference type="KEGG" id="acaf:CA12_14660"/>
<comment type="caution">
    <text evidence="5">Lacks conserved residue(s) required for the propagation of feature annotation.</text>
</comment>
<reference evidence="8 9" key="1">
    <citation type="submission" date="2019-02" db="EMBL/GenBank/DDBJ databases">
        <title>Deep-cultivation of Planctomycetes and their phenomic and genomic characterization uncovers novel biology.</title>
        <authorList>
            <person name="Wiegand S."/>
            <person name="Jogler M."/>
            <person name="Boedeker C."/>
            <person name="Pinto D."/>
            <person name="Vollmers J."/>
            <person name="Rivas-Marin E."/>
            <person name="Kohn T."/>
            <person name="Peeters S.H."/>
            <person name="Heuer A."/>
            <person name="Rast P."/>
            <person name="Oberbeckmann S."/>
            <person name="Bunk B."/>
            <person name="Jeske O."/>
            <person name="Meyerdierks A."/>
            <person name="Storesund J.E."/>
            <person name="Kallscheuer N."/>
            <person name="Luecker S."/>
            <person name="Lage O.M."/>
            <person name="Pohl T."/>
            <person name="Merkel B.J."/>
            <person name="Hornburger P."/>
            <person name="Mueller R.-W."/>
            <person name="Bruemmer F."/>
            <person name="Labrenz M."/>
            <person name="Spormann A.M."/>
            <person name="Op den Camp H."/>
            <person name="Overmann J."/>
            <person name="Amann R."/>
            <person name="Jetten M.S.M."/>
            <person name="Mascher T."/>
            <person name="Medema M.H."/>
            <person name="Devos D.P."/>
            <person name="Kaster A.-K."/>
            <person name="Ovreas L."/>
            <person name="Rohde M."/>
            <person name="Galperin M.Y."/>
            <person name="Jogler C."/>
        </authorList>
    </citation>
    <scope>NUCLEOTIDE SEQUENCE [LARGE SCALE GENOMIC DNA]</scope>
    <source>
        <strain evidence="8 9">CA12</strain>
    </source>
</reference>
<evidence type="ECO:0000256" key="7">
    <source>
        <dbReference type="RuleBase" id="RU003331"/>
    </source>
</evidence>
<dbReference type="PRINTS" id="PR00094">
    <property type="entry name" value="ADENYLTKNASE"/>
</dbReference>
<feature type="binding site" evidence="5">
    <location>
        <begin position="30"/>
        <end position="35"/>
    </location>
    <ligand>
        <name>ATP</name>
        <dbReference type="ChEBI" id="CHEBI:30616"/>
    </ligand>
</feature>
<evidence type="ECO:0000256" key="2">
    <source>
        <dbReference type="ARBA" id="ARBA00022727"/>
    </source>
</evidence>
<comment type="function">
    <text evidence="5">Catalyzes the reversible transfer of the terminal phosphate group between ATP and AMP. Plays an important role in cellular energy homeostasis and in adenine nucleotide metabolism.</text>
</comment>
<dbReference type="RefSeq" id="WP_145358186.1">
    <property type="nucleotide sequence ID" value="NZ_CP036265.1"/>
</dbReference>
<dbReference type="GO" id="GO:0005737">
    <property type="term" value="C:cytoplasm"/>
    <property type="evidence" value="ECO:0007669"/>
    <property type="project" value="UniProtKB-SubCell"/>
</dbReference>
<name>A0A517P7M4_9PLAN</name>
<dbReference type="CDD" id="cd01428">
    <property type="entry name" value="ADK"/>
    <property type="match status" value="1"/>
</dbReference>
<evidence type="ECO:0000256" key="1">
    <source>
        <dbReference type="ARBA" id="ARBA00022679"/>
    </source>
</evidence>
<comment type="subcellular location">
    <subcellularLocation>
        <location evidence="5 7">Cytoplasm</location>
    </subcellularLocation>
</comment>
<feature type="binding site" evidence="5">
    <location>
        <position position="51"/>
    </location>
    <ligand>
        <name>AMP</name>
        <dbReference type="ChEBI" id="CHEBI:456215"/>
    </ligand>
</feature>
<keyword evidence="9" id="KW-1185">Reference proteome</keyword>
<evidence type="ECO:0000313" key="9">
    <source>
        <dbReference type="Proteomes" id="UP000318741"/>
    </source>
</evidence>
<dbReference type="Pfam" id="PF00406">
    <property type="entry name" value="ADK"/>
    <property type="match status" value="1"/>
</dbReference>
<dbReference type="HAMAP" id="MF_00235">
    <property type="entry name" value="Adenylate_kinase_Adk"/>
    <property type="match status" value="1"/>
</dbReference>
<evidence type="ECO:0000256" key="4">
    <source>
        <dbReference type="ARBA" id="ARBA00022777"/>
    </source>
</evidence>
<dbReference type="PANTHER" id="PTHR23359">
    <property type="entry name" value="NUCLEOTIDE KINASE"/>
    <property type="match status" value="1"/>
</dbReference>
<feature type="binding site" evidence="5">
    <location>
        <position position="167"/>
    </location>
    <ligand>
        <name>AMP</name>
        <dbReference type="ChEBI" id="CHEBI:456215"/>
    </ligand>
</feature>
<sequence length="231" mass="25731">MPDAPARHGERHRAEDRRRFPAALLFGAPGVGKGTQGSILARIPGFFHLSSGDIFRSIDLGGEDGREITRHISRGDLVPDELTVKVWRRALDAHMFLSSFKPREDLLILDGIPRNVHQAQMLQEHVEVKALIHLECTDTEAMVTRLRRRALREGRMDDASEDIIRHRYEVYSRATAPVSEFYPPEVIHRLDAIGSPAAILRRVLDVLVPIQDAVFAAPEQAAEGETPSAGA</sequence>
<keyword evidence="2 5" id="KW-0545">Nucleotide biosynthesis</keyword>
<comment type="domain">
    <text evidence="5">Consists of three domains, a large central CORE domain and two small peripheral domains, NMPbind and LID, which undergo movements during catalysis. The LID domain closes over the site of phosphoryl transfer upon ATP binding. Assembling and dissambling the active center during each catalytic cycle provides an effective means to prevent ATP hydrolysis.</text>
</comment>